<comment type="caution">
    <text evidence="1">The sequence shown here is derived from an EMBL/GenBank/DDBJ whole genome shotgun (WGS) entry which is preliminary data.</text>
</comment>
<sequence>MDKPKDPRPVNPTELVDPEVGVERTAQLLELCQAHADSAAPLTKSIADQLSATQPLYLCSLQSPNPEAGPPGVSLLRYQDLDPRQWQAFTTDQPLPEGCWDAKTEQYWWPTYLTDGTTVWKTREIFCDFMQETP</sequence>
<dbReference type="Proteomes" id="UP000185612">
    <property type="component" value="Unassembled WGS sequence"/>
</dbReference>
<accession>A0A1Q5PVR0</accession>
<dbReference type="AlphaFoldDB" id="A0A1Q5PVR0"/>
<dbReference type="EMBL" id="MQVS01000005">
    <property type="protein sequence ID" value="OKL51694.1"/>
    <property type="molecule type" value="Genomic_DNA"/>
</dbReference>
<keyword evidence="2" id="KW-1185">Reference proteome</keyword>
<organism evidence="1 2">
    <name type="scientific">Buchananella hordeovulneris</name>
    <dbReference type="NCBI Taxonomy" id="52770"/>
    <lineage>
        <taxon>Bacteria</taxon>
        <taxon>Bacillati</taxon>
        <taxon>Actinomycetota</taxon>
        <taxon>Actinomycetes</taxon>
        <taxon>Actinomycetales</taxon>
        <taxon>Actinomycetaceae</taxon>
        <taxon>Buchananella</taxon>
    </lineage>
</organism>
<evidence type="ECO:0000313" key="2">
    <source>
        <dbReference type="Proteomes" id="UP000185612"/>
    </source>
</evidence>
<gene>
    <name evidence="1" type="ORF">BSZ40_05945</name>
</gene>
<dbReference type="InParanoid" id="A0A1Q5PVR0"/>
<reference evidence="2" key="1">
    <citation type="submission" date="2016-12" db="EMBL/GenBank/DDBJ databases">
        <authorList>
            <person name="Meng X."/>
        </authorList>
    </citation>
    <scope>NUCLEOTIDE SEQUENCE [LARGE SCALE GENOMIC DNA]</scope>
    <source>
        <strain evidence="2">DSM 20732</strain>
    </source>
</reference>
<proteinExistence type="predicted"/>
<name>A0A1Q5PVR0_9ACTO</name>
<protein>
    <submittedName>
        <fullName evidence="1">Uncharacterized protein</fullName>
    </submittedName>
</protein>
<evidence type="ECO:0000313" key="1">
    <source>
        <dbReference type="EMBL" id="OKL51694.1"/>
    </source>
</evidence>